<protein>
    <submittedName>
        <fullName evidence="2">D-aminoacylase</fullName>
    </submittedName>
</protein>
<dbReference type="InterPro" id="IPR011059">
    <property type="entry name" value="Metal-dep_hydrolase_composite"/>
</dbReference>
<dbReference type="CDD" id="cd01297">
    <property type="entry name" value="D-aminoacylase"/>
    <property type="match status" value="1"/>
</dbReference>
<organism evidence="2">
    <name type="scientific">Roseihalotalea indica</name>
    <dbReference type="NCBI Taxonomy" id="2867963"/>
    <lineage>
        <taxon>Bacteria</taxon>
        <taxon>Pseudomonadati</taxon>
        <taxon>Bacteroidota</taxon>
        <taxon>Cytophagia</taxon>
        <taxon>Cytophagales</taxon>
        <taxon>Catalimonadaceae</taxon>
        <taxon>Roseihalotalea</taxon>
    </lineage>
</organism>
<dbReference type="InterPro" id="IPR050378">
    <property type="entry name" value="Metallo-dep_Hydrolases_sf"/>
</dbReference>
<feature type="domain" description="Amidohydrolase 3" evidence="1">
    <location>
        <begin position="67"/>
        <end position="528"/>
    </location>
</feature>
<accession>A0AA49GJ44</accession>
<dbReference type="PROSITE" id="PS51257">
    <property type="entry name" value="PROKAR_LIPOPROTEIN"/>
    <property type="match status" value="1"/>
</dbReference>
<dbReference type="EMBL" id="CP120682">
    <property type="protein sequence ID" value="WKN35677.1"/>
    <property type="molecule type" value="Genomic_DNA"/>
</dbReference>
<dbReference type="PANTHER" id="PTHR11647:SF1">
    <property type="entry name" value="COLLAPSIN RESPONSE MEDIATOR PROTEIN"/>
    <property type="match status" value="1"/>
</dbReference>
<reference evidence="2" key="1">
    <citation type="journal article" date="2023" name="Comput. Struct. Biotechnol. J.">
        <title>Discovery of a novel marine Bacteroidetes with a rich repertoire of carbohydrate-active enzymes.</title>
        <authorList>
            <person name="Chen B."/>
            <person name="Liu G."/>
            <person name="Chen Q."/>
            <person name="Wang H."/>
            <person name="Liu L."/>
            <person name="Tang K."/>
        </authorList>
    </citation>
    <scope>NUCLEOTIDE SEQUENCE</scope>
    <source>
        <strain evidence="2">TK19036</strain>
    </source>
</reference>
<dbReference type="GO" id="GO:0005829">
    <property type="term" value="C:cytosol"/>
    <property type="evidence" value="ECO:0007669"/>
    <property type="project" value="TreeGrafter"/>
</dbReference>
<gene>
    <name evidence="2" type="ORF">K4G66_25235</name>
</gene>
<dbReference type="Pfam" id="PF07969">
    <property type="entry name" value="Amidohydro_3"/>
    <property type="match status" value="1"/>
</dbReference>
<dbReference type="InterPro" id="IPR013108">
    <property type="entry name" value="Amidohydro_3"/>
</dbReference>
<dbReference type="Gene3D" id="2.30.40.10">
    <property type="entry name" value="Urease, subunit C, domain 1"/>
    <property type="match status" value="1"/>
</dbReference>
<evidence type="ECO:0000313" key="2">
    <source>
        <dbReference type="EMBL" id="WKN35677.1"/>
    </source>
</evidence>
<dbReference type="GO" id="GO:0016812">
    <property type="term" value="F:hydrolase activity, acting on carbon-nitrogen (but not peptide) bonds, in cyclic amides"/>
    <property type="evidence" value="ECO:0007669"/>
    <property type="project" value="TreeGrafter"/>
</dbReference>
<dbReference type="PANTHER" id="PTHR11647">
    <property type="entry name" value="HYDRANTOINASE/DIHYDROPYRIMIDINASE FAMILY MEMBER"/>
    <property type="match status" value="1"/>
</dbReference>
<proteinExistence type="predicted"/>
<dbReference type="AlphaFoldDB" id="A0AA49GJ44"/>
<evidence type="ECO:0000259" key="1">
    <source>
        <dbReference type="Pfam" id="PF07969"/>
    </source>
</evidence>
<sequence length="556" mass="60726">MKHLLILVGWVLLVSCSSPKQTHYDVVIKNGIIYDGTGGTPYPGDIAIDGKKITYVGQLSDYESDTVIDAQGLAISPGFINMLSWAASPLLEDGRSMSNIKQGVTLEVFGEGHSLGPLNEEMRSRTGHGALTIIPNAWSTFAEGMQYLVDQGITPNIASFVGAATVRIHELGNENRAPTSEEIKRMQELVRGAMEEGALGVGSSLIYPPGSYASTDELIALSKVAAEYDGKYISHLRSEGYSFIEAVEELLTIAHEAGIAAEIFHLKAAGQNNWSKLDTVLYKIDSANEAGLDIAANMYTYPAASTWLGAAMPPWVNNENLHDPEFRPKILAAMREPSKEWDNYFFAAGDPDNILLVQFGQDSLKYLTGKTVGEIAAMRGTSPEETILDLAIQSGRGIKTVYFLMSEENVKRQIQLPYMSFGSDGLSIAAEGERIKNSIHPRTYGTFARLLGKYVREEQILSLPEAIHRLTLLSAEKYKIRERGKLASGYYADIVVFDPDKIQDKATFEQPHQYAEGVVHVFVNGTQVLNGGSHTGAMPGMFVRGPGYQAADEVSE</sequence>
<name>A0AA49GJ44_9BACT</name>
<dbReference type="SUPFAM" id="SSF51338">
    <property type="entry name" value="Composite domain of metallo-dependent hydrolases"/>
    <property type="match status" value="1"/>
</dbReference>
<dbReference type="SUPFAM" id="SSF51556">
    <property type="entry name" value="Metallo-dependent hydrolases"/>
    <property type="match status" value="1"/>
</dbReference>
<dbReference type="InterPro" id="IPR032466">
    <property type="entry name" value="Metal_Hydrolase"/>
</dbReference>
<reference evidence="2" key="2">
    <citation type="journal article" date="2024" name="Antonie Van Leeuwenhoek">
        <title>Roseihalotalea indica gen. nov., sp. nov., a halophilic Bacteroidetes from mesopelagic Southwest Indian Ocean with higher carbohydrate metabolic potential.</title>
        <authorList>
            <person name="Chen B."/>
            <person name="Zhang M."/>
            <person name="Lin D."/>
            <person name="Ye J."/>
            <person name="Tang K."/>
        </authorList>
    </citation>
    <scope>NUCLEOTIDE SEQUENCE</scope>
    <source>
        <strain evidence="2">TK19036</strain>
    </source>
</reference>
<dbReference type="Gene3D" id="3.20.20.140">
    <property type="entry name" value="Metal-dependent hydrolases"/>
    <property type="match status" value="2"/>
</dbReference>